<accession>A0AAE0GH56</accession>
<feature type="region of interest" description="Disordered" evidence="1">
    <location>
        <begin position="1"/>
        <end position="29"/>
    </location>
</feature>
<dbReference type="AlphaFoldDB" id="A0AAE0GH56"/>
<evidence type="ECO:0000256" key="1">
    <source>
        <dbReference type="SAM" id="MobiDB-lite"/>
    </source>
</evidence>
<gene>
    <name evidence="2" type="ORF">CYMTET_14629</name>
</gene>
<name>A0AAE0GH56_9CHLO</name>
<keyword evidence="3" id="KW-1185">Reference proteome</keyword>
<organism evidence="2 3">
    <name type="scientific">Cymbomonas tetramitiformis</name>
    <dbReference type="NCBI Taxonomy" id="36881"/>
    <lineage>
        <taxon>Eukaryota</taxon>
        <taxon>Viridiplantae</taxon>
        <taxon>Chlorophyta</taxon>
        <taxon>Pyramimonadophyceae</taxon>
        <taxon>Pyramimonadales</taxon>
        <taxon>Pyramimonadaceae</taxon>
        <taxon>Cymbomonas</taxon>
    </lineage>
</organism>
<comment type="caution">
    <text evidence="2">The sequence shown here is derived from an EMBL/GenBank/DDBJ whole genome shotgun (WGS) entry which is preliminary data.</text>
</comment>
<evidence type="ECO:0000313" key="3">
    <source>
        <dbReference type="Proteomes" id="UP001190700"/>
    </source>
</evidence>
<dbReference type="EMBL" id="LGRX02006142">
    <property type="protein sequence ID" value="KAK3277356.1"/>
    <property type="molecule type" value="Genomic_DNA"/>
</dbReference>
<proteinExistence type="predicted"/>
<reference evidence="2 3" key="1">
    <citation type="journal article" date="2015" name="Genome Biol. Evol.">
        <title>Comparative Genomics of a Bacterivorous Green Alga Reveals Evolutionary Causalities and Consequences of Phago-Mixotrophic Mode of Nutrition.</title>
        <authorList>
            <person name="Burns J.A."/>
            <person name="Paasch A."/>
            <person name="Narechania A."/>
            <person name="Kim E."/>
        </authorList>
    </citation>
    <scope>NUCLEOTIDE SEQUENCE [LARGE SCALE GENOMIC DNA]</scope>
    <source>
        <strain evidence="2 3">PLY_AMNH</strain>
    </source>
</reference>
<protein>
    <submittedName>
        <fullName evidence="2">Uncharacterized protein</fullName>
    </submittedName>
</protein>
<evidence type="ECO:0000313" key="2">
    <source>
        <dbReference type="EMBL" id="KAK3277356.1"/>
    </source>
</evidence>
<feature type="compositionally biased region" description="Low complexity" evidence="1">
    <location>
        <begin position="387"/>
        <end position="399"/>
    </location>
</feature>
<sequence length="611" mass="67457">MVKGEKSMSPNPSPSYGEAEPELKPGESSTFEADELETHKQQITALTRMVESLAGNIAILQQAHLSAAVPVDVSPPGGQQKLPTLSELTKGLHAEQHFSGQDAQNEGVWREWRAKIAPSLRHPSLALSLSEGLVKLRRNTSLLHFITQLETLISQAGQSGTLAPPLQMFWDGKETLQRIREYASVASVMPSGKSICLETLECIFTARVLVHLHPDYLYIKTKFVDNSLPTLDYLADQVSSHYDTIIAPRAAATQHANAAIDQLAGAIADDRRKQEELKRKQLARKVPCPQCHQLGYEAQQCFMTNVEKREEFCKKATPAAKAAILRKVAEYEKDGKLPAPGESLGAVAEQSDVYPGLEHSVATFNYYSVLDEVCEPAVPVPTGDGSGSTTRGSRGGAASVRQPPRRPRKKVHCYVPSKHTFLLNPYSAKSARKSVRVFPVYDRWVYIDTITAFFPTRARLEKTQSVWEAGRVRHLGHGYRISPRQLWFTPGVQRVHANMVSNSTALLLRAKSILHRGIGFPTDDRGTGSGVLRVEMITYMLRRIRGAVAWVEELLQLEPVMVRVSFLDLKDWASELGLATGLLMSAVDSYGLLLIDLGAVQLSSRYDSDSG</sequence>
<dbReference type="Proteomes" id="UP001190700">
    <property type="component" value="Unassembled WGS sequence"/>
</dbReference>
<feature type="region of interest" description="Disordered" evidence="1">
    <location>
        <begin position="379"/>
        <end position="409"/>
    </location>
</feature>